<reference evidence="3 4" key="1">
    <citation type="journal article" date="2004" name="Science">
        <title>The genome of the diatom Thalassiosira pseudonana: ecology, evolution, and metabolism.</title>
        <authorList>
            <person name="Armbrust E.V."/>
            <person name="Berges J.A."/>
            <person name="Bowler C."/>
            <person name="Green B.R."/>
            <person name="Martinez D."/>
            <person name="Putnam N.H."/>
            <person name="Zhou S."/>
            <person name="Allen A.E."/>
            <person name="Apt K.E."/>
            <person name="Bechner M."/>
            <person name="Brzezinski M.A."/>
            <person name="Chaal B.K."/>
            <person name="Chiovitti A."/>
            <person name="Davis A.K."/>
            <person name="Demarest M.S."/>
            <person name="Detter J.C."/>
            <person name="Glavina T."/>
            <person name="Goodstein D."/>
            <person name="Hadi M.Z."/>
            <person name="Hellsten U."/>
            <person name="Hildebrand M."/>
            <person name="Jenkins B.D."/>
            <person name="Jurka J."/>
            <person name="Kapitonov V.V."/>
            <person name="Kroger N."/>
            <person name="Lau W.W."/>
            <person name="Lane T.W."/>
            <person name="Larimer F.W."/>
            <person name="Lippmeier J.C."/>
            <person name="Lucas S."/>
            <person name="Medina M."/>
            <person name="Montsant A."/>
            <person name="Obornik M."/>
            <person name="Parker M.S."/>
            <person name="Palenik B."/>
            <person name="Pazour G.J."/>
            <person name="Richardson P.M."/>
            <person name="Rynearson T.A."/>
            <person name="Saito M.A."/>
            <person name="Schwartz D.C."/>
            <person name="Thamatrakoln K."/>
            <person name="Valentin K."/>
            <person name="Vardi A."/>
            <person name="Wilkerson F.P."/>
            <person name="Rokhsar D.S."/>
        </authorList>
    </citation>
    <scope>NUCLEOTIDE SEQUENCE [LARGE SCALE GENOMIC DNA]</scope>
    <source>
        <strain evidence="3 4">CCMP1335</strain>
    </source>
</reference>
<dbReference type="eggNOG" id="KOG1605">
    <property type="taxonomic scope" value="Eukaryota"/>
</dbReference>
<feature type="domain" description="FCP1 homology" evidence="2">
    <location>
        <begin position="163"/>
        <end position="343"/>
    </location>
</feature>
<dbReference type="SUPFAM" id="SSF54236">
    <property type="entry name" value="Ubiquitin-like"/>
    <property type="match status" value="1"/>
</dbReference>
<evidence type="ECO:0000259" key="2">
    <source>
        <dbReference type="PROSITE" id="PS50969"/>
    </source>
</evidence>
<protein>
    <recommendedName>
        <fullName evidence="2">FCP1 homology domain-containing protein</fullName>
    </recommendedName>
</protein>
<dbReference type="PaxDb" id="35128-Thaps24158"/>
<dbReference type="PROSITE" id="PS00616">
    <property type="entry name" value="HIS_ACID_PHOSPHAT_1"/>
    <property type="match status" value="1"/>
</dbReference>
<dbReference type="CDD" id="cd07061">
    <property type="entry name" value="HP_HAP_like"/>
    <property type="match status" value="1"/>
</dbReference>
<dbReference type="PANTHER" id="PTHR48493:SF1">
    <property type="entry name" value="UBIQUITIN-LIKE DOMAIN-CONTAINING CTD PHOSPHATASE 1"/>
    <property type="match status" value="1"/>
</dbReference>
<keyword evidence="1" id="KW-0472">Membrane</keyword>
<dbReference type="InterPro" id="IPR033379">
    <property type="entry name" value="Acid_Pase_AS"/>
</dbReference>
<sequence length="1099" mass="123270">MSSDSPAPASAASAAAPTAVTMVAKYGKEKIELTNLPSTSTNVGRVKELLREKTGILPKRQKLIGLKGKGAVTDETLLSDLKAKGGGNGVVTHQFILMGTREEEVFIDPSEKEDLPYVIDDFDFDFNAGSDEWVQHKAKETNLNQFTEKTEVHIITPPRISADNKHKPLLVLDLDHTLLDFSTKTLRSNGHSASHIGSSDDAVANQLKRPYMDEFLQWAYKHYDLVVWSQTSWRWLEVKLTELGMLTHPGYKICFVLDKTSMFQIVSTNRSGKKVTHHVKPLQIIWSKFPHWGSHNTVHLDDLSRNFALNLGSGLKCTAYYRRKKKKRSSTNGEEVTAVAPSKDMELLGLGRFLELLATTDSVKGDFDLVDFRYWQDYVSGKRDFAPNCRANTKLTTSLAFKPTKGRFNRRSEEYTASVSWLYRVSTGRSWRHEHFLYNEDSSTSSRRMPTVLTIHTMMLHAILLLGYAAASSTINESNEYTKYAKYPPYCSTPDEMEKRAVPPLQTSNDNDSSVLPQLIHVTALIRHGARTPWAGAPYYQCWDGYWDDPETGIWNCDLKTYMSPPATEKERVVNNDGGIVEEEPDFLFEKRYDALTFDVSDGSAVRTGNELNGTCQLGQLLTRGYDQELRNGLHLRQAYFYDGNNTADEHAASDPRMRLWDLTATDTGGRNTQTVIGDTTKAIYQEPNLRYRADDEQRTLMSGQILLRGLFGPELLSSGDEEAAVIRLHTADYNKDVLVINGEVCPKVVDLQNAAYDSEEFKKWNETSAEVKLLREYAKDELGLDKIPPSMLDCLMTTTCTDRSLPDTLNDYDGSLGPTSWEENAESNTDKGIYSNMFERMVNYVVKEHNFPLKYNQSALPKLGMGPLWKEIMANIDPILNNEESDSPPPKLALFSGHDTTIMPILATLGEDVWSGFEWAPYASMMLIEVYEVADADVDESEYQSGFAFRLIYNGDVLTSKMDGCSSELCDIENLLDQVLPFAKYEDRDCASVSPVTPPTDEKSEDLMTEMKSATETLIQSPGGVGVVFGLVLISAALGSVLTCFCTRRRYRKAYHYSDSLKLNELSMSGVGDDNYRETSLACTKASFPPPCLENSVL</sequence>
<dbReference type="CDD" id="cd01813">
    <property type="entry name" value="Ubl_UBLCP1"/>
    <property type="match status" value="1"/>
</dbReference>
<dbReference type="STRING" id="35128.B8C9B5"/>
<dbReference type="PROSITE" id="PS00778">
    <property type="entry name" value="HIS_ACID_PHOSPHAT_2"/>
    <property type="match status" value="1"/>
</dbReference>
<dbReference type="InParanoid" id="B8C9B5"/>
<proteinExistence type="predicted"/>
<name>B8C9B5_THAPS</name>
<dbReference type="PANTHER" id="PTHR48493">
    <property type="entry name" value="UBIQUITIN-LIKE DOMAIN-CONTAINING CTD PHOSPHATASE 1"/>
    <property type="match status" value="1"/>
</dbReference>
<dbReference type="InterPro" id="IPR051658">
    <property type="entry name" value="UBLCP1"/>
</dbReference>
<dbReference type="EMBL" id="CM000646">
    <property type="protein sequence ID" value="EED90018.1"/>
    <property type="molecule type" value="Genomic_DNA"/>
</dbReference>
<dbReference type="Gene3D" id="3.10.20.90">
    <property type="entry name" value="Phosphatidylinositol 3-kinase Catalytic Subunit, Chain A, domain 1"/>
    <property type="match status" value="1"/>
</dbReference>
<keyword evidence="4" id="KW-1185">Reference proteome</keyword>
<dbReference type="Gene3D" id="3.40.50.1240">
    <property type="entry name" value="Phosphoglycerate mutase-like"/>
    <property type="match status" value="1"/>
</dbReference>
<dbReference type="PROSITE" id="PS50969">
    <property type="entry name" value="FCP1"/>
    <property type="match status" value="1"/>
</dbReference>
<dbReference type="InterPro" id="IPR029071">
    <property type="entry name" value="Ubiquitin-like_domsf"/>
</dbReference>
<dbReference type="AlphaFoldDB" id="B8C9B5"/>
<dbReference type="HOGENOM" id="CLU_283511_0_0_1"/>
<organism evidence="3 4">
    <name type="scientific">Thalassiosira pseudonana</name>
    <name type="common">Marine diatom</name>
    <name type="synonym">Cyclotella nana</name>
    <dbReference type="NCBI Taxonomy" id="35128"/>
    <lineage>
        <taxon>Eukaryota</taxon>
        <taxon>Sar</taxon>
        <taxon>Stramenopiles</taxon>
        <taxon>Ochrophyta</taxon>
        <taxon>Bacillariophyta</taxon>
        <taxon>Coscinodiscophyceae</taxon>
        <taxon>Thalassiosirophycidae</taxon>
        <taxon>Thalassiosirales</taxon>
        <taxon>Thalassiosiraceae</taxon>
        <taxon>Thalassiosira</taxon>
    </lineage>
</organism>
<dbReference type="GO" id="GO:0005634">
    <property type="term" value="C:nucleus"/>
    <property type="evidence" value="ECO:0000318"/>
    <property type="project" value="GO_Central"/>
</dbReference>
<dbReference type="InterPro" id="IPR036412">
    <property type="entry name" value="HAD-like_sf"/>
</dbReference>
<dbReference type="InterPro" id="IPR004274">
    <property type="entry name" value="FCP1_dom"/>
</dbReference>
<dbReference type="RefSeq" id="XP_002292822.1">
    <property type="nucleotide sequence ID" value="XM_002292786.1"/>
</dbReference>
<dbReference type="InterPro" id="IPR023214">
    <property type="entry name" value="HAD_sf"/>
</dbReference>
<keyword evidence="1" id="KW-1133">Transmembrane helix</keyword>
<dbReference type="GeneID" id="7451091"/>
<feature type="transmembrane region" description="Helical" evidence="1">
    <location>
        <begin position="1024"/>
        <end position="1047"/>
    </location>
</feature>
<dbReference type="GO" id="GO:0004722">
    <property type="term" value="F:protein serine/threonine phosphatase activity"/>
    <property type="evidence" value="ECO:0000318"/>
    <property type="project" value="GO_Central"/>
</dbReference>
<dbReference type="Pfam" id="PF03031">
    <property type="entry name" value="NIF"/>
    <property type="match status" value="1"/>
</dbReference>
<reference evidence="3 4" key="2">
    <citation type="journal article" date="2008" name="Nature">
        <title>The Phaeodactylum genome reveals the evolutionary history of diatom genomes.</title>
        <authorList>
            <person name="Bowler C."/>
            <person name="Allen A.E."/>
            <person name="Badger J.H."/>
            <person name="Grimwood J."/>
            <person name="Jabbari K."/>
            <person name="Kuo A."/>
            <person name="Maheswari U."/>
            <person name="Martens C."/>
            <person name="Maumus F."/>
            <person name="Otillar R.P."/>
            <person name="Rayko E."/>
            <person name="Salamov A."/>
            <person name="Vandepoele K."/>
            <person name="Beszteri B."/>
            <person name="Gruber A."/>
            <person name="Heijde M."/>
            <person name="Katinka M."/>
            <person name="Mock T."/>
            <person name="Valentin K."/>
            <person name="Verret F."/>
            <person name="Berges J.A."/>
            <person name="Brownlee C."/>
            <person name="Cadoret J.P."/>
            <person name="Chiovitti A."/>
            <person name="Choi C.J."/>
            <person name="Coesel S."/>
            <person name="De Martino A."/>
            <person name="Detter J.C."/>
            <person name="Durkin C."/>
            <person name="Falciatore A."/>
            <person name="Fournet J."/>
            <person name="Haruta M."/>
            <person name="Huysman M.J."/>
            <person name="Jenkins B.D."/>
            <person name="Jiroutova K."/>
            <person name="Jorgensen R.E."/>
            <person name="Joubert Y."/>
            <person name="Kaplan A."/>
            <person name="Kroger N."/>
            <person name="Kroth P.G."/>
            <person name="La Roche J."/>
            <person name="Lindquist E."/>
            <person name="Lommer M."/>
            <person name="Martin-Jezequel V."/>
            <person name="Lopez P.J."/>
            <person name="Lucas S."/>
            <person name="Mangogna M."/>
            <person name="McGinnis K."/>
            <person name="Medlin L.K."/>
            <person name="Montsant A."/>
            <person name="Oudot-Le Secq M.P."/>
            <person name="Napoli C."/>
            <person name="Obornik M."/>
            <person name="Parker M.S."/>
            <person name="Petit J.L."/>
            <person name="Porcel B.M."/>
            <person name="Poulsen N."/>
            <person name="Robison M."/>
            <person name="Rychlewski L."/>
            <person name="Rynearson T.A."/>
            <person name="Schmutz J."/>
            <person name="Shapiro H."/>
            <person name="Siaut M."/>
            <person name="Stanley M."/>
            <person name="Sussman M.R."/>
            <person name="Taylor A.R."/>
            <person name="Vardi A."/>
            <person name="von Dassow P."/>
            <person name="Vyverman W."/>
            <person name="Willis A."/>
            <person name="Wyrwicz L.S."/>
            <person name="Rokhsar D.S."/>
            <person name="Weissenbach J."/>
            <person name="Armbrust E.V."/>
            <person name="Green B.R."/>
            <person name="Van de Peer Y."/>
            <person name="Grigoriev I.V."/>
        </authorList>
    </citation>
    <scope>NUCLEOTIDE SEQUENCE [LARGE SCALE GENOMIC DNA]</scope>
    <source>
        <strain evidence="3 4">CCMP1335</strain>
    </source>
</reference>
<accession>B8C9B5</accession>
<dbReference type="InterPro" id="IPR029033">
    <property type="entry name" value="His_PPase_superfam"/>
</dbReference>
<gene>
    <name evidence="3" type="ORF">THAPSDRAFT_24158</name>
</gene>
<dbReference type="SMART" id="SM00577">
    <property type="entry name" value="CPDc"/>
    <property type="match status" value="1"/>
</dbReference>
<evidence type="ECO:0000313" key="3">
    <source>
        <dbReference type="EMBL" id="EED90018.1"/>
    </source>
</evidence>
<dbReference type="Pfam" id="PF00328">
    <property type="entry name" value="His_Phos_2"/>
    <property type="match status" value="1"/>
</dbReference>
<keyword evidence="1" id="KW-0812">Transmembrane</keyword>
<dbReference type="SUPFAM" id="SSF56784">
    <property type="entry name" value="HAD-like"/>
    <property type="match status" value="1"/>
</dbReference>
<dbReference type="GO" id="GO:0090364">
    <property type="term" value="P:regulation of proteasome assembly"/>
    <property type="evidence" value="ECO:0000318"/>
    <property type="project" value="GO_Central"/>
</dbReference>
<dbReference type="Proteomes" id="UP000001449">
    <property type="component" value="Chromosome 10"/>
</dbReference>
<evidence type="ECO:0000256" key="1">
    <source>
        <dbReference type="SAM" id="Phobius"/>
    </source>
</evidence>
<dbReference type="Gene3D" id="3.40.50.1000">
    <property type="entry name" value="HAD superfamily/HAD-like"/>
    <property type="match status" value="1"/>
</dbReference>
<dbReference type="SUPFAM" id="SSF53254">
    <property type="entry name" value="Phosphoglycerate mutase-like"/>
    <property type="match status" value="1"/>
</dbReference>
<dbReference type="KEGG" id="tps:THAPSDRAFT_24158"/>
<dbReference type="InterPro" id="IPR000560">
    <property type="entry name" value="His_Pase_clade-2"/>
</dbReference>
<evidence type="ECO:0000313" key="4">
    <source>
        <dbReference type="Proteomes" id="UP000001449"/>
    </source>
</evidence>